<evidence type="ECO:0000256" key="6">
    <source>
        <dbReference type="ARBA" id="ARBA00022989"/>
    </source>
</evidence>
<feature type="transmembrane region" description="Helical" evidence="9">
    <location>
        <begin position="223"/>
        <end position="245"/>
    </location>
</feature>
<evidence type="ECO:0000256" key="1">
    <source>
        <dbReference type="ARBA" id="ARBA00004651"/>
    </source>
</evidence>
<keyword evidence="11" id="KW-1185">Reference proteome</keyword>
<dbReference type="OrthoDB" id="9775735at2"/>
<feature type="transmembrane region" description="Helical" evidence="9">
    <location>
        <begin position="118"/>
        <end position="136"/>
    </location>
</feature>
<feature type="transmembrane region" description="Helical" evidence="9">
    <location>
        <begin position="438"/>
        <end position="460"/>
    </location>
</feature>
<accession>A0A371RHF6</accession>
<evidence type="ECO:0000256" key="7">
    <source>
        <dbReference type="ARBA" id="ARBA00023136"/>
    </source>
</evidence>
<feature type="region of interest" description="Disordered" evidence="8">
    <location>
        <begin position="469"/>
        <end position="489"/>
    </location>
</feature>
<dbReference type="PANTHER" id="PTHR30047:SF7">
    <property type="entry name" value="HIGH-AFFINITY CHOLINE TRANSPORT PROTEIN"/>
    <property type="match status" value="1"/>
</dbReference>
<keyword evidence="3" id="KW-0813">Transport</keyword>
<keyword evidence="6 9" id="KW-1133">Transmembrane helix</keyword>
<dbReference type="Proteomes" id="UP000264589">
    <property type="component" value="Unassembled WGS sequence"/>
</dbReference>
<feature type="transmembrane region" description="Helical" evidence="9">
    <location>
        <begin position="199"/>
        <end position="216"/>
    </location>
</feature>
<dbReference type="GO" id="GO:0005886">
    <property type="term" value="C:plasma membrane"/>
    <property type="evidence" value="ECO:0007669"/>
    <property type="project" value="UniProtKB-SubCell"/>
</dbReference>
<evidence type="ECO:0000256" key="3">
    <source>
        <dbReference type="ARBA" id="ARBA00022448"/>
    </source>
</evidence>
<dbReference type="InParanoid" id="A0A371RHF6"/>
<feature type="transmembrane region" description="Helical" evidence="9">
    <location>
        <begin position="28"/>
        <end position="50"/>
    </location>
</feature>
<feature type="transmembrane region" description="Helical" evidence="9">
    <location>
        <begin position="62"/>
        <end position="83"/>
    </location>
</feature>
<dbReference type="InterPro" id="IPR000060">
    <property type="entry name" value="BCCT_transptr"/>
</dbReference>
<sequence length="489" mass="52153">MMLPGVTSSALLAASAWFFRYFDWLTLVATGGAILFCLAVAVLPVGRLRIGGREARPEFRTVTWFAMLFAAGMGAGLVFWGAAEPLIFYLNPPPGGPEAATPAARFEALALTQFHWSIHAWAVYAVAALAVAISAGRKEAPLPSAPFPDHRVKMRRLIDWLAILAVIFGIVASIGQGVIQMGAGTELISDGKIKSGPGVQMVLLLILSAVFLFSAARGLRRGIAVLSNINLVLALMLAGFVLVMGPTGEIISTFFSSIKAYGERLLSLSVTLRPEGEGRDWTRAWSLTYFLWWIAWTPFVGVFIARISRGRSLREFVGGVVLVPVAVTLVWFSIFGGTALSLTAAGADLGVTNFDTAPAATYALLEYLPLTRIVQGIAFTLVFVFLLTSADSGAYVLAMFSRGAASPPVPERLYWGVIISVLTAGAVLSAQGQTVTRAFAVTGAIPLTILLMAQAIAVSWQHIREGRIFDPHRKPSTGRDADASAGPAK</sequence>
<name>A0A371RHF6_9PROT</name>
<dbReference type="PANTHER" id="PTHR30047">
    <property type="entry name" value="HIGH-AFFINITY CHOLINE TRANSPORT PROTEIN-RELATED"/>
    <property type="match status" value="1"/>
</dbReference>
<evidence type="ECO:0000313" key="10">
    <source>
        <dbReference type="EMBL" id="RFB04887.1"/>
    </source>
</evidence>
<feature type="transmembrane region" description="Helical" evidence="9">
    <location>
        <begin position="157"/>
        <end position="179"/>
    </location>
</feature>
<feature type="transmembrane region" description="Helical" evidence="9">
    <location>
        <begin position="316"/>
        <end position="334"/>
    </location>
</feature>
<dbReference type="AlphaFoldDB" id="A0A371RHF6"/>
<proteinExistence type="inferred from homology"/>
<gene>
    <name evidence="10" type="ORF">DX908_06075</name>
</gene>
<organism evidence="10 11">
    <name type="scientific">Parvularcula marina</name>
    <dbReference type="NCBI Taxonomy" id="2292771"/>
    <lineage>
        <taxon>Bacteria</taxon>
        <taxon>Pseudomonadati</taxon>
        <taxon>Pseudomonadota</taxon>
        <taxon>Alphaproteobacteria</taxon>
        <taxon>Parvularculales</taxon>
        <taxon>Parvularculaceae</taxon>
        <taxon>Parvularcula</taxon>
    </lineage>
</organism>
<evidence type="ECO:0000313" key="11">
    <source>
        <dbReference type="Proteomes" id="UP000264589"/>
    </source>
</evidence>
<reference evidence="10 11" key="1">
    <citation type="submission" date="2018-08" db="EMBL/GenBank/DDBJ databases">
        <title>Parvularcula sp. SM1705, isolated from surface water of the South Sea China.</title>
        <authorList>
            <person name="Sun L."/>
        </authorList>
    </citation>
    <scope>NUCLEOTIDE SEQUENCE [LARGE SCALE GENOMIC DNA]</scope>
    <source>
        <strain evidence="10 11">SM1705</strain>
    </source>
</reference>
<feature type="compositionally biased region" description="Basic and acidic residues" evidence="8">
    <location>
        <begin position="469"/>
        <end position="482"/>
    </location>
</feature>
<comment type="subcellular location">
    <subcellularLocation>
        <location evidence="1">Cell membrane</location>
        <topology evidence="1">Multi-pass membrane protein</topology>
    </subcellularLocation>
</comment>
<feature type="transmembrane region" description="Helical" evidence="9">
    <location>
        <begin position="377"/>
        <end position="401"/>
    </location>
</feature>
<dbReference type="EMBL" id="QUQO01000001">
    <property type="protein sequence ID" value="RFB04887.1"/>
    <property type="molecule type" value="Genomic_DNA"/>
</dbReference>
<dbReference type="Pfam" id="PF02028">
    <property type="entry name" value="BCCT"/>
    <property type="match status" value="1"/>
</dbReference>
<dbReference type="FunCoup" id="A0A371RHF6">
    <property type="interactions" value="116"/>
</dbReference>
<protein>
    <submittedName>
        <fullName evidence="10">BCCT family transporter</fullName>
    </submittedName>
</protein>
<dbReference type="GO" id="GO:0022857">
    <property type="term" value="F:transmembrane transporter activity"/>
    <property type="evidence" value="ECO:0007669"/>
    <property type="project" value="InterPro"/>
</dbReference>
<evidence type="ECO:0000256" key="8">
    <source>
        <dbReference type="SAM" id="MobiDB-lite"/>
    </source>
</evidence>
<comment type="similarity">
    <text evidence="2">Belongs to the BCCT transporter (TC 2.A.15) family.</text>
</comment>
<evidence type="ECO:0000256" key="9">
    <source>
        <dbReference type="SAM" id="Phobius"/>
    </source>
</evidence>
<feature type="transmembrane region" description="Helical" evidence="9">
    <location>
        <begin position="284"/>
        <end position="304"/>
    </location>
</feature>
<feature type="transmembrane region" description="Helical" evidence="9">
    <location>
        <begin position="413"/>
        <end position="432"/>
    </location>
</feature>
<evidence type="ECO:0000256" key="2">
    <source>
        <dbReference type="ARBA" id="ARBA00005658"/>
    </source>
</evidence>
<comment type="caution">
    <text evidence="10">The sequence shown here is derived from an EMBL/GenBank/DDBJ whole genome shotgun (WGS) entry which is preliminary data.</text>
</comment>
<keyword evidence="5 9" id="KW-0812">Transmembrane</keyword>
<keyword evidence="7 9" id="KW-0472">Membrane</keyword>
<evidence type="ECO:0000256" key="5">
    <source>
        <dbReference type="ARBA" id="ARBA00022692"/>
    </source>
</evidence>
<keyword evidence="4" id="KW-1003">Cell membrane</keyword>
<evidence type="ECO:0000256" key="4">
    <source>
        <dbReference type="ARBA" id="ARBA00022475"/>
    </source>
</evidence>